<sequence>MVTHVHSKTVTINVGPSPDFREASRMSGGKQRSPREARRRGRRYDIRFECQETPHPAIHTYTPFAEGSVAVGLRELEYR</sequence>
<evidence type="ECO:0000256" key="1">
    <source>
        <dbReference type="SAM" id="MobiDB-lite"/>
    </source>
</evidence>
<dbReference type="Proteomes" id="UP000052978">
    <property type="component" value="Unassembled WGS sequence"/>
</dbReference>
<proteinExistence type="predicted"/>
<keyword evidence="3" id="KW-1185">Reference proteome</keyword>
<evidence type="ECO:0000313" key="2">
    <source>
        <dbReference type="EMBL" id="EPQ12759.1"/>
    </source>
</evidence>
<protein>
    <submittedName>
        <fullName evidence="2">Uncharacterized protein</fullName>
    </submittedName>
</protein>
<reference evidence="2 3" key="1">
    <citation type="journal article" date="2013" name="Nat. Commun.">
        <title>Genome analysis reveals insights into physiology and longevity of the Brandt's bat Myotis brandtii.</title>
        <authorList>
            <person name="Seim I."/>
            <person name="Fang X."/>
            <person name="Xiong Z."/>
            <person name="Lobanov A.V."/>
            <person name="Huang Z."/>
            <person name="Ma S."/>
            <person name="Feng Y."/>
            <person name="Turanov A.A."/>
            <person name="Zhu Y."/>
            <person name="Lenz T.L."/>
            <person name="Gerashchenko M.V."/>
            <person name="Fan D."/>
            <person name="Hee Yim S."/>
            <person name="Yao X."/>
            <person name="Jordan D."/>
            <person name="Xiong Y."/>
            <person name="Ma Y."/>
            <person name="Lyapunov A.N."/>
            <person name="Chen G."/>
            <person name="Kulakova O.I."/>
            <person name="Sun Y."/>
            <person name="Lee S.G."/>
            <person name="Bronson R.T."/>
            <person name="Moskalev A.A."/>
            <person name="Sunyaev S.R."/>
            <person name="Zhang G."/>
            <person name="Krogh A."/>
            <person name="Wang J."/>
            <person name="Gladyshev V.N."/>
        </authorList>
    </citation>
    <scope>NUCLEOTIDE SEQUENCE [LARGE SCALE GENOMIC DNA]</scope>
</reference>
<accession>S7N6F7</accession>
<evidence type="ECO:0000313" key="3">
    <source>
        <dbReference type="Proteomes" id="UP000052978"/>
    </source>
</evidence>
<dbReference type="EMBL" id="KE163573">
    <property type="protein sequence ID" value="EPQ12759.1"/>
    <property type="molecule type" value="Genomic_DNA"/>
</dbReference>
<name>S7N6F7_MYOBR</name>
<organism evidence="2 3">
    <name type="scientific">Myotis brandtii</name>
    <name type="common">Brandt's bat</name>
    <dbReference type="NCBI Taxonomy" id="109478"/>
    <lineage>
        <taxon>Eukaryota</taxon>
        <taxon>Metazoa</taxon>
        <taxon>Chordata</taxon>
        <taxon>Craniata</taxon>
        <taxon>Vertebrata</taxon>
        <taxon>Euteleostomi</taxon>
        <taxon>Mammalia</taxon>
        <taxon>Eutheria</taxon>
        <taxon>Laurasiatheria</taxon>
        <taxon>Chiroptera</taxon>
        <taxon>Yangochiroptera</taxon>
        <taxon>Vespertilionidae</taxon>
        <taxon>Myotis</taxon>
    </lineage>
</organism>
<dbReference type="AlphaFoldDB" id="S7N6F7"/>
<gene>
    <name evidence="2" type="ORF">D623_10024096</name>
</gene>
<feature type="region of interest" description="Disordered" evidence="1">
    <location>
        <begin position="1"/>
        <end position="43"/>
    </location>
</feature>